<protein>
    <submittedName>
        <fullName evidence="6">Putative oxidoreductase</fullName>
    </submittedName>
</protein>
<keyword evidence="3 5" id="KW-1133">Transmembrane helix</keyword>
<dbReference type="RefSeq" id="WP_183398073.1">
    <property type="nucleotide sequence ID" value="NZ_JACIDS010000002.1"/>
</dbReference>
<feature type="transmembrane region" description="Helical" evidence="5">
    <location>
        <begin position="105"/>
        <end position="124"/>
    </location>
</feature>
<evidence type="ECO:0000256" key="1">
    <source>
        <dbReference type="ARBA" id="ARBA00004141"/>
    </source>
</evidence>
<evidence type="ECO:0000313" key="6">
    <source>
        <dbReference type="EMBL" id="MBB3930412.1"/>
    </source>
</evidence>
<feature type="transmembrane region" description="Helical" evidence="5">
    <location>
        <begin position="49"/>
        <end position="70"/>
    </location>
</feature>
<evidence type="ECO:0000256" key="4">
    <source>
        <dbReference type="ARBA" id="ARBA00023136"/>
    </source>
</evidence>
<dbReference type="Pfam" id="PF07681">
    <property type="entry name" value="DoxX"/>
    <property type="match status" value="1"/>
</dbReference>
<comment type="subcellular location">
    <subcellularLocation>
        <location evidence="1">Membrane</location>
        <topology evidence="1">Multi-pass membrane protein</topology>
    </subcellularLocation>
</comment>
<keyword evidence="4 5" id="KW-0472">Membrane</keyword>
<feature type="transmembrane region" description="Helical" evidence="5">
    <location>
        <begin position="6"/>
        <end position="29"/>
    </location>
</feature>
<evidence type="ECO:0000256" key="3">
    <source>
        <dbReference type="ARBA" id="ARBA00022989"/>
    </source>
</evidence>
<keyword evidence="2 5" id="KW-0812">Transmembrane</keyword>
<proteinExistence type="predicted"/>
<gene>
    <name evidence="6" type="ORF">GGR25_001451</name>
</gene>
<evidence type="ECO:0000256" key="2">
    <source>
        <dbReference type="ARBA" id="ARBA00022692"/>
    </source>
</evidence>
<comment type="caution">
    <text evidence="6">The sequence shown here is derived from an EMBL/GenBank/DDBJ whole genome shotgun (WGS) entry which is preliminary data.</text>
</comment>
<dbReference type="AlphaFoldDB" id="A0A840ALD6"/>
<accession>A0A840ALD6</accession>
<dbReference type="Proteomes" id="UP000553963">
    <property type="component" value="Unassembled WGS sequence"/>
</dbReference>
<keyword evidence="7" id="KW-1185">Reference proteome</keyword>
<name>A0A840ALD6_9HYPH</name>
<organism evidence="6 7">
    <name type="scientific">Kaistia hirudinis</name>
    <dbReference type="NCBI Taxonomy" id="1293440"/>
    <lineage>
        <taxon>Bacteria</taxon>
        <taxon>Pseudomonadati</taxon>
        <taxon>Pseudomonadota</taxon>
        <taxon>Alphaproteobacteria</taxon>
        <taxon>Hyphomicrobiales</taxon>
        <taxon>Kaistiaceae</taxon>
        <taxon>Kaistia</taxon>
    </lineage>
</organism>
<dbReference type="EMBL" id="JACIDS010000002">
    <property type="protein sequence ID" value="MBB3930412.1"/>
    <property type="molecule type" value="Genomic_DNA"/>
</dbReference>
<evidence type="ECO:0000256" key="5">
    <source>
        <dbReference type="SAM" id="Phobius"/>
    </source>
</evidence>
<dbReference type="InterPro" id="IPR032808">
    <property type="entry name" value="DoxX"/>
</dbReference>
<dbReference type="GO" id="GO:0016020">
    <property type="term" value="C:membrane"/>
    <property type="evidence" value="ECO:0007669"/>
    <property type="project" value="UniProtKB-SubCell"/>
</dbReference>
<sequence>MDGVVEIWLLIIGRILLGGLFVTAGLQHFFDFDALMKQLGSRGVPLPQLALVIGTAFQIIAGLGLMFGFYVLGASIGLVAFTLIASFLMLNFWDLKGEPRKTARQVWQTNLAIIGGLLISAAYATT</sequence>
<feature type="transmembrane region" description="Helical" evidence="5">
    <location>
        <begin position="76"/>
        <end position="93"/>
    </location>
</feature>
<evidence type="ECO:0000313" key="7">
    <source>
        <dbReference type="Proteomes" id="UP000553963"/>
    </source>
</evidence>
<reference evidence="6 7" key="1">
    <citation type="submission" date="2020-08" db="EMBL/GenBank/DDBJ databases">
        <title>Genomic Encyclopedia of Type Strains, Phase IV (KMG-IV): sequencing the most valuable type-strain genomes for metagenomic binning, comparative biology and taxonomic classification.</title>
        <authorList>
            <person name="Goeker M."/>
        </authorList>
    </citation>
    <scope>NUCLEOTIDE SEQUENCE [LARGE SCALE GENOMIC DNA]</scope>
    <source>
        <strain evidence="6 7">DSM 25966</strain>
    </source>
</reference>